<evidence type="ECO:0000313" key="3">
    <source>
        <dbReference type="Proteomes" id="UP000460549"/>
    </source>
</evidence>
<name>A0A7X2PC04_9SPIO</name>
<gene>
    <name evidence="2" type="ORF">FYJ80_04155</name>
</gene>
<reference evidence="2 3" key="1">
    <citation type="submission" date="2019-08" db="EMBL/GenBank/DDBJ databases">
        <title>In-depth cultivation of the pig gut microbiome towards novel bacterial diversity and tailored functional studies.</title>
        <authorList>
            <person name="Wylensek D."/>
            <person name="Hitch T.C.A."/>
            <person name="Clavel T."/>
        </authorList>
    </citation>
    <scope>NUCLEOTIDE SEQUENCE [LARGE SCALE GENOMIC DNA]</scope>
    <source>
        <strain evidence="2 3">NM-380-WT-3C1</strain>
    </source>
</reference>
<dbReference type="Proteomes" id="UP000460549">
    <property type="component" value="Unassembled WGS sequence"/>
</dbReference>
<keyword evidence="1" id="KW-0175">Coiled coil</keyword>
<dbReference type="CDD" id="cd06503">
    <property type="entry name" value="ATP-synt_Fo_b"/>
    <property type="match status" value="1"/>
</dbReference>
<evidence type="ECO:0008006" key="4">
    <source>
        <dbReference type="Google" id="ProtNLM"/>
    </source>
</evidence>
<comment type="caution">
    <text evidence="2">The sequence shown here is derived from an EMBL/GenBank/DDBJ whole genome shotgun (WGS) entry which is preliminary data.</text>
</comment>
<dbReference type="InterPro" id="IPR028987">
    <property type="entry name" value="ATP_synth_B-like_membr_sf"/>
</dbReference>
<organism evidence="2 3">
    <name type="scientific">Bullifex porci</name>
    <dbReference type="NCBI Taxonomy" id="2606638"/>
    <lineage>
        <taxon>Bacteria</taxon>
        <taxon>Pseudomonadati</taxon>
        <taxon>Spirochaetota</taxon>
        <taxon>Spirochaetia</taxon>
        <taxon>Spirochaetales</taxon>
        <taxon>Spirochaetaceae</taxon>
        <taxon>Bullifex</taxon>
    </lineage>
</organism>
<sequence length="194" mass="20848">MEQQIQDLVASIKKEGIEEAKKQSAEILASAKAEAEEIIKKAKAEGYKIIQDAKNSAKLEAESAKAQIVQAGRDVTLSLKQSVEALFNKILVDDCKKAMDASLLAQLITQAVNADLNGVTAEIPEGLKDDVVKALSSEVAKLVKQKDFLKESKGVLSGIKLSSNDGSGYIDMSASECALLVKPYLSERLRELIG</sequence>
<evidence type="ECO:0000313" key="2">
    <source>
        <dbReference type="EMBL" id="MSU05972.1"/>
    </source>
</evidence>
<dbReference type="AlphaFoldDB" id="A0A7X2PC04"/>
<dbReference type="Gene3D" id="1.20.5.2950">
    <property type="match status" value="1"/>
</dbReference>
<proteinExistence type="predicted"/>
<keyword evidence="3" id="KW-1185">Reference proteome</keyword>
<accession>A0A7X2PC04</accession>
<dbReference type="EMBL" id="VUNN01000005">
    <property type="protein sequence ID" value="MSU05972.1"/>
    <property type="molecule type" value="Genomic_DNA"/>
</dbReference>
<dbReference type="SUPFAM" id="SSF81573">
    <property type="entry name" value="F1F0 ATP synthase subunit B, membrane domain"/>
    <property type="match status" value="1"/>
</dbReference>
<feature type="coiled-coil region" evidence="1">
    <location>
        <begin position="25"/>
        <end position="67"/>
    </location>
</feature>
<evidence type="ECO:0000256" key="1">
    <source>
        <dbReference type="SAM" id="Coils"/>
    </source>
</evidence>
<dbReference type="RefSeq" id="WP_154424921.1">
    <property type="nucleotide sequence ID" value="NZ_VUNN01000005.1"/>
</dbReference>
<protein>
    <recommendedName>
        <fullName evidence="4">V-type proton ATPase subunit E</fullName>
    </recommendedName>
</protein>